<protein>
    <submittedName>
        <fullName evidence="8">Membrane protein</fullName>
    </submittedName>
</protein>
<comment type="subcellular location">
    <subcellularLocation>
        <location evidence="1">Cell membrane</location>
        <topology evidence="1">Multi-pass membrane protein</topology>
    </subcellularLocation>
</comment>
<feature type="transmembrane region" description="Helical" evidence="6">
    <location>
        <begin position="494"/>
        <end position="515"/>
    </location>
</feature>
<keyword evidence="3 6" id="KW-0812">Transmembrane</keyword>
<feature type="domain" description="ABC3 transporter permease C-terminal" evidence="7">
    <location>
        <begin position="757"/>
        <end position="868"/>
    </location>
</feature>
<evidence type="ECO:0000256" key="1">
    <source>
        <dbReference type="ARBA" id="ARBA00004651"/>
    </source>
</evidence>
<organism evidence="8 9">
    <name type="scientific">Paractinoplanes toevensis</name>
    <dbReference type="NCBI Taxonomy" id="571911"/>
    <lineage>
        <taxon>Bacteria</taxon>
        <taxon>Bacillati</taxon>
        <taxon>Actinomycetota</taxon>
        <taxon>Actinomycetes</taxon>
        <taxon>Micromonosporales</taxon>
        <taxon>Micromonosporaceae</taxon>
        <taxon>Paractinoplanes</taxon>
    </lineage>
</organism>
<dbReference type="Pfam" id="PF02687">
    <property type="entry name" value="FtsX"/>
    <property type="match status" value="1"/>
</dbReference>
<name>A0A919T5A8_9ACTN</name>
<evidence type="ECO:0000313" key="8">
    <source>
        <dbReference type="EMBL" id="GIM89158.1"/>
    </source>
</evidence>
<feature type="transmembrane region" description="Helical" evidence="6">
    <location>
        <begin position="407"/>
        <end position="433"/>
    </location>
</feature>
<keyword evidence="9" id="KW-1185">Reference proteome</keyword>
<keyword evidence="2" id="KW-1003">Cell membrane</keyword>
<dbReference type="Proteomes" id="UP000677082">
    <property type="component" value="Unassembled WGS sequence"/>
</dbReference>
<dbReference type="InterPro" id="IPR003838">
    <property type="entry name" value="ABC3_permease_C"/>
</dbReference>
<feature type="transmembrane region" description="Helical" evidence="6">
    <location>
        <begin position="800"/>
        <end position="828"/>
    </location>
</feature>
<accession>A0A919T5A8</accession>
<dbReference type="RefSeq" id="WP_213005126.1">
    <property type="nucleotide sequence ID" value="NZ_BOQN01000011.1"/>
</dbReference>
<evidence type="ECO:0000313" key="9">
    <source>
        <dbReference type="Proteomes" id="UP000677082"/>
    </source>
</evidence>
<reference evidence="8 9" key="1">
    <citation type="submission" date="2021-03" db="EMBL/GenBank/DDBJ databases">
        <title>Whole genome shotgun sequence of Actinoplanes toevensis NBRC 105298.</title>
        <authorList>
            <person name="Komaki H."/>
            <person name="Tamura T."/>
        </authorList>
    </citation>
    <scope>NUCLEOTIDE SEQUENCE [LARGE SCALE GENOMIC DNA]</scope>
    <source>
        <strain evidence="8 9">NBRC 105298</strain>
    </source>
</reference>
<feature type="transmembrane region" description="Helical" evidence="6">
    <location>
        <begin position="755"/>
        <end position="779"/>
    </location>
</feature>
<keyword evidence="4 6" id="KW-1133">Transmembrane helix</keyword>
<keyword evidence="5 6" id="KW-0472">Membrane</keyword>
<evidence type="ECO:0000256" key="4">
    <source>
        <dbReference type="ARBA" id="ARBA00022989"/>
    </source>
</evidence>
<dbReference type="AlphaFoldDB" id="A0A919T5A8"/>
<feature type="transmembrane region" description="Helical" evidence="6">
    <location>
        <begin position="375"/>
        <end position="401"/>
    </location>
</feature>
<sequence>MTARHRLSLHWPSVRGRARADFGPLLLVAAVVLLITLLAAAVPPLMRSTADEAAREAIRRAGPDAAVQAEARWEDDYGPNGGRVRRPLLAADVNDLRTRAEAALDPDLRAILRPPVTTATSVTLAVTDGSVQRHFQVDYLQNAGGGPAVTWVAGHAPAGTADGPVETPLNGPKWEVQVGLSEAEAATMKLRPGDHVPVQDELRTPYNVLVSGIFRPVDPNDPAWRTIPWLLQPSAGLDGAGTTRFGGLMTAESLPDGRLAFLQDQLRRTVWFAADPDRITWESAQQLAATAAALKATSASSGERDDSLKWDTGLDRVLREVRDQVDAAYAQASVLLIAVLAGAVLVLLLAADLLARRRDAALTAARQRGAGLPSLAAELLIESAAVTLPAAALGLLLAYLVAGGAALPWATPVVVCALLAGPGFGLVAAARATRDRRAPANRAARRRQQRLEQLRRAAIDVAVLAAAAGAIVALRQRGITAGSDTALPASAPTLGAVAGALLLLRLMPAGTGLALRQSLRSRRPLAVFGAARAAATAGRVLPLLVLTATTTLAGFAVTLDVTTSRGMADGARQTVGADARLDVGPDDLDTTAQLAARIAAAPGVTHAVPAQVVGAVRVIADSTAFTPTLVIVDTAAFRQLQPSVTPVSGLRALVRSADGGLRPGLTMRLRLGDDTQPVELTAVGTAPAIGSATDVIVVDASAGLPYTPNTVWATGPGAAAAINAAATGGHALIRADVLTDRRSAPLNAGLAALNWAVAGTLLALGLLGFALSAAASAPARWETLARLRTLGLRPRDTHRVAAGELLPPVLAAAICGPLLALLLVRLTFGPLALHTLTGQTADPGTVVPWWLFGVTAIVLLGTLVAVVAAEAVVRRRQGLGEVLRAGS</sequence>
<comment type="caution">
    <text evidence="8">The sequence shown here is derived from an EMBL/GenBank/DDBJ whole genome shotgun (WGS) entry which is preliminary data.</text>
</comment>
<feature type="transmembrane region" description="Helical" evidence="6">
    <location>
        <begin position="454"/>
        <end position="474"/>
    </location>
</feature>
<evidence type="ECO:0000256" key="3">
    <source>
        <dbReference type="ARBA" id="ARBA00022692"/>
    </source>
</evidence>
<proteinExistence type="predicted"/>
<dbReference type="GO" id="GO:0005886">
    <property type="term" value="C:plasma membrane"/>
    <property type="evidence" value="ECO:0007669"/>
    <property type="project" value="UniProtKB-SubCell"/>
</dbReference>
<feature type="transmembrane region" description="Helical" evidence="6">
    <location>
        <begin position="328"/>
        <end position="354"/>
    </location>
</feature>
<feature type="transmembrane region" description="Helical" evidence="6">
    <location>
        <begin position="848"/>
        <end position="869"/>
    </location>
</feature>
<evidence type="ECO:0000259" key="7">
    <source>
        <dbReference type="Pfam" id="PF02687"/>
    </source>
</evidence>
<dbReference type="EMBL" id="BOQN01000011">
    <property type="protein sequence ID" value="GIM89158.1"/>
    <property type="molecule type" value="Genomic_DNA"/>
</dbReference>
<evidence type="ECO:0000256" key="6">
    <source>
        <dbReference type="SAM" id="Phobius"/>
    </source>
</evidence>
<feature type="transmembrane region" description="Helical" evidence="6">
    <location>
        <begin position="536"/>
        <end position="557"/>
    </location>
</feature>
<gene>
    <name evidence="8" type="ORF">Ato02nite_009510</name>
</gene>
<evidence type="ECO:0000256" key="2">
    <source>
        <dbReference type="ARBA" id="ARBA00022475"/>
    </source>
</evidence>
<evidence type="ECO:0000256" key="5">
    <source>
        <dbReference type="ARBA" id="ARBA00023136"/>
    </source>
</evidence>